<gene>
    <name evidence="1" type="ORF">VP01_8797g1</name>
</gene>
<sequence length="134" mass="15544">KLWHTIKERFSSSQASNRARIFNDFLYIKFQEDGVENFVTNVKVAIKIMVDVGIDLPQDILLYLVLIKFPTSLQILKRQIMHSDKELSVEFNLRPCLTAKIGSRVKIIRRQTLRKDAKAVFITLGRMQIILAIL</sequence>
<protein>
    <recommendedName>
        <fullName evidence="3">Retrotransposon gag domain-containing protein</fullName>
    </recommendedName>
</protein>
<comment type="caution">
    <text evidence="1">The sequence shown here is derived from an EMBL/GenBank/DDBJ whole genome shotgun (WGS) entry which is preliminary data.</text>
</comment>
<feature type="non-terminal residue" evidence="1">
    <location>
        <position position="134"/>
    </location>
</feature>
<organism evidence="1 2">
    <name type="scientific">Puccinia sorghi</name>
    <dbReference type="NCBI Taxonomy" id="27349"/>
    <lineage>
        <taxon>Eukaryota</taxon>
        <taxon>Fungi</taxon>
        <taxon>Dikarya</taxon>
        <taxon>Basidiomycota</taxon>
        <taxon>Pucciniomycotina</taxon>
        <taxon>Pucciniomycetes</taxon>
        <taxon>Pucciniales</taxon>
        <taxon>Pucciniaceae</taxon>
        <taxon>Puccinia</taxon>
    </lineage>
</organism>
<keyword evidence="2" id="KW-1185">Reference proteome</keyword>
<evidence type="ECO:0008006" key="3">
    <source>
        <dbReference type="Google" id="ProtNLM"/>
    </source>
</evidence>
<dbReference type="Pfam" id="PF14223">
    <property type="entry name" value="Retrotran_gag_2"/>
    <property type="match status" value="1"/>
</dbReference>
<evidence type="ECO:0000313" key="2">
    <source>
        <dbReference type="Proteomes" id="UP000037035"/>
    </source>
</evidence>
<accession>A0A0L6U959</accession>
<feature type="non-terminal residue" evidence="1">
    <location>
        <position position="1"/>
    </location>
</feature>
<dbReference type="OrthoDB" id="7691805at2759"/>
<dbReference type="VEuPathDB" id="FungiDB:VP01_8797g1"/>
<name>A0A0L6U959_9BASI</name>
<dbReference type="EMBL" id="LAVV01014378">
    <property type="protein sequence ID" value="KNZ44817.1"/>
    <property type="molecule type" value="Genomic_DNA"/>
</dbReference>
<reference evidence="1 2" key="1">
    <citation type="submission" date="2015-08" db="EMBL/GenBank/DDBJ databases">
        <title>Next Generation Sequencing and Analysis of the Genome of Puccinia sorghi L Schw, the Causal Agent of Maize Common Rust.</title>
        <authorList>
            <person name="Rochi L."/>
            <person name="Burguener G."/>
            <person name="Darino M."/>
            <person name="Turjanski A."/>
            <person name="Kreff E."/>
            <person name="Dieguez M.J."/>
            <person name="Sacco F."/>
        </authorList>
    </citation>
    <scope>NUCLEOTIDE SEQUENCE [LARGE SCALE GENOMIC DNA]</scope>
    <source>
        <strain evidence="1 2">RO10H11247</strain>
    </source>
</reference>
<evidence type="ECO:0000313" key="1">
    <source>
        <dbReference type="EMBL" id="KNZ44817.1"/>
    </source>
</evidence>
<proteinExistence type="predicted"/>
<dbReference type="AlphaFoldDB" id="A0A0L6U959"/>
<dbReference type="Proteomes" id="UP000037035">
    <property type="component" value="Unassembled WGS sequence"/>
</dbReference>